<dbReference type="PANTHER" id="PTHR42732:SF1">
    <property type="entry name" value="BETA-MANNOSIDASE"/>
    <property type="match status" value="1"/>
</dbReference>
<dbReference type="PANTHER" id="PTHR42732">
    <property type="entry name" value="BETA-GALACTOSIDASE"/>
    <property type="match status" value="1"/>
</dbReference>
<evidence type="ECO:0000259" key="2">
    <source>
        <dbReference type="SMART" id="SM00776"/>
    </source>
</evidence>
<dbReference type="Gene3D" id="2.60.40.1080">
    <property type="match status" value="7"/>
</dbReference>
<dbReference type="SUPFAM" id="SSF49373">
    <property type="entry name" value="Invasin/intimin cell-adhesion fragments"/>
    <property type="match status" value="7"/>
</dbReference>
<feature type="domain" description="BIG2" evidence="1">
    <location>
        <begin position="1699"/>
        <end position="1776"/>
    </location>
</feature>
<dbReference type="Gene3D" id="3.20.20.80">
    <property type="entry name" value="Glycosidases"/>
    <property type="match status" value="1"/>
</dbReference>
<dbReference type="Pfam" id="PF08305">
    <property type="entry name" value="NPCBM"/>
    <property type="match status" value="1"/>
</dbReference>
<accession>A0ABX1YF80</accession>
<organism evidence="3 4">
    <name type="scientific">Paenibacillus phytohabitans</name>
    <dbReference type="NCBI Taxonomy" id="2654978"/>
    <lineage>
        <taxon>Bacteria</taxon>
        <taxon>Bacillati</taxon>
        <taxon>Bacillota</taxon>
        <taxon>Bacilli</taxon>
        <taxon>Bacillales</taxon>
        <taxon>Paenibacillaceae</taxon>
        <taxon>Paenibacillus</taxon>
    </lineage>
</organism>
<dbReference type="Proteomes" id="UP000596857">
    <property type="component" value="Unassembled WGS sequence"/>
</dbReference>
<feature type="domain" description="BIG2" evidence="1">
    <location>
        <begin position="1871"/>
        <end position="1948"/>
    </location>
</feature>
<proteinExistence type="predicted"/>
<dbReference type="InterPro" id="IPR017853">
    <property type="entry name" value="GH"/>
</dbReference>
<comment type="caution">
    <text evidence="3">The sequence shown here is derived from an EMBL/GenBank/DDBJ whole genome shotgun (WGS) entry which is preliminary data.</text>
</comment>
<sequence>MYDRRIIMNQWKRVLSSFMSLAIVIGMFTPGWLVKPATVLADSAPASNTLSLSGDWDYKLGGYESLIAYSSGGMKLPGTLDESKIGNPVNEATTEYLTRYVTYSGKATYKKTIMVPAAWDGSTINLYMERTKATKVFIDGQNVGLGENSLSLSAAHSYDLTAFLKPGQSQMLEIEVDNLIRSDAGGAASQFPASVTKRVHMVSENIVTNWNGIIGQFELQAKPKIYIKDVAVYPDVPNQKVQVRVVFHVADNAVPSVVGNFKLNASSSNGAHFVGEGEVLIDGNIATPSDPRGDNVPANLVVTPMDASRNVVWTFNYNMGSEEEIQLWNEFNPSLYDLTADLSLKDWGGSSNEEYKDSKTISFGMRTLGATANNRQFTINGEAAYMRGEASDLAFPLTGYPSMDVQSWKKVMQVYKDYGLNWIRFHSSTPPEAAFTAADELGIYLQPELPAWGDGSTFVDNAEFAYYKNEAQSIFRAYANHPSFVGFTLGNENKGSNYNGSSVTTSSREDEILLYIQSIDNTRVLSRQTGKYVGLPPATSFIDDYIADTGSGADIGTNLRGLRYNNLDWDYQSKITNANGVDLRERIPAVIMSHELGQYQVFPDYDKEIPMYNGLLKAGNLELYKQNSIKNKTFEDSAEFQNASGKLAALLYKNEIEANKRTKDFGGFILLGLQDYTGQQTALVGVVDAFMNSKTFITPAQYKEFAGPVTPLARLTKYTWTNAENFTTDFAISNYGNTDLSGDLEWSMKDESGNIVLSGSVPGVSAPQGALTTPAGTISTSLDSITKASMLTLELSIGGHKNHYTIWVYPSQITTAVPEGVTVSKTLDANALKVLSQGGNVLILPQINQLPASSTFTVKFENDFWSPMFHSGGINTLGALVRKDSKAFAYFPTDNFNDFQWWNLMGKGIKFDPDKTPADFKPLVQPIPTIDQGNKYGTIFEAKVGNGNVLVAAIDLQNASNTKVEAKQLLNSLQTYAASDDFNPESRLDAQYLSTLLPPTTDKLVTSVSVTVDNGATEIAEDAGTLTVTSTVQPGDATNSSVIWTVLDPDGNPSASATISAIDDTHAKVTAVRDGVVRIVAAAASSLNISGEKIITIRNQSLKDEVPVKLDVNGTQFTLNTGESHVIKATATYSDATTIDVTSLASYLSSDPAVATVDDHGVIRPAGDGEAKISVVYQGLSADIDIVSVAVPVTAVTIDKSAFSLAVDQTRTLRAVVLPENAHDKKVEWTSKDDSIAIVGADGTVKGVAAGTTTIVATTHNGHKTAESTVTVVQSAIPVTGISLDKTDINLQPEEKELLKATILPDDATLKDVKWTSSNETVAKVNAQGEVTALAEGLTTITVTTEDGGKTAASEVKVVPGMDGFVYVSDLTWTEAKAYSGGPTKDISLKGGKISLSTGNSTTNQNYIYNKGIAMNPPTANNPAYVTYDISGRGYQKFTADVGNDAGDTGKGNIQFQVKVDGETKFDSGVLTKNSAFQADKQRISIDVAGASQLQLLVLDGGDGTGHDHGDFADAKLTGLWATNDAKLSSVTVNGAALTGFDPNKFSYKVVLPNGATTVPNVTAVTFSPKAKLVITAAPAVPGATLIVVTAENEAVKEYTLNFGYSVPLTGYQFDSTVYNLKIGASQQASISAVYGDGSKEDITSTAAFQSAHPEVAAISSSGLITAVSAGESEIIATLPDSTALTARITVVEDIILIPTTGITLNQVQLDLTPRTTGQLTAEVLPENATNKKVVWFTSNGSVALVNAKGMVTAIGEGTAVITARTADGYNLATANVTVGSIAVTGVTLNQDSLILKAGSSGQLIATVQPDNASNKAVTWSSSDENIATVNAEGWVTAVAEGTAVITVTTVNGGFTATSTVTVSAAAEYIPVLEVSLDHSELTLQEGDISPLTASINPADATNQRVSWSSSNDRVAAVSSNGVVTAVGAGTATITVTTQDGSRTAAAEVMVKGAIAKPSFSITSPDSALVRNGAGGIRANADITLIANEGAENIPVFVIFQLMKGDEPVSIVAMKRTITSSDSFTALFNVNPKDLDYRVKVFVVDQFSEDLTTAPVSFAVPMVIN</sequence>
<evidence type="ECO:0008006" key="5">
    <source>
        <dbReference type="Google" id="ProtNLM"/>
    </source>
</evidence>
<dbReference type="InterPro" id="IPR013222">
    <property type="entry name" value="Glyco_hyd_98_carb-bd"/>
</dbReference>
<feature type="domain" description="BIG2" evidence="1">
    <location>
        <begin position="1006"/>
        <end position="1083"/>
    </location>
</feature>
<protein>
    <recommendedName>
        <fullName evidence="5">Beta-galactosidase</fullName>
    </recommendedName>
</protein>
<dbReference type="SUPFAM" id="SSF51445">
    <property type="entry name" value="(Trans)glycosidases"/>
    <property type="match status" value="1"/>
</dbReference>
<feature type="domain" description="BIG2" evidence="1">
    <location>
        <begin position="1783"/>
        <end position="1860"/>
    </location>
</feature>
<evidence type="ECO:0000313" key="3">
    <source>
        <dbReference type="EMBL" id="NOU79451.1"/>
    </source>
</evidence>
<name>A0ABX1YF80_9BACL</name>
<dbReference type="InterPro" id="IPR038637">
    <property type="entry name" value="NPCBM_sf"/>
</dbReference>
<dbReference type="InterPro" id="IPR003343">
    <property type="entry name" value="Big_2"/>
</dbReference>
<dbReference type="SUPFAM" id="SSF49785">
    <property type="entry name" value="Galactose-binding domain-like"/>
    <property type="match status" value="2"/>
</dbReference>
<dbReference type="Gene3D" id="2.60.120.1060">
    <property type="entry name" value="NPCBM/NEW2 domain"/>
    <property type="match status" value="1"/>
</dbReference>
<feature type="domain" description="Glycosyl hydrolase family 98 putative carbohydrate-binding module" evidence="2">
    <location>
        <begin position="1362"/>
        <end position="1519"/>
    </location>
</feature>
<dbReference type="Pfam" id="PF02368">
    <property type="entry name" value="Big_2"/>
    <property type="match status" value="5"/>
</dbReference>
<feature type="domain" description="BIG2" evidence="1">
    <location>
        <begin position="1278"/>
        <end position="1355"/>
    </location>
</feature>
<evidence type="ECO:0000259" key="1">
    <source>
        <dbReference type="SMART" id="SM00635"/>
    </source>
</evidence>
<dbReference type="SMART" id="SM00635">
    <property type="entry name" value="BID_2"/>
    <property type="match status" value="8"/>
</dbReference>
<feature type="domain" description="BIG2" evidence="1">
    <location>
        <begin position="1106"/>
        <end position="1187"/>
    </location>
</feature>
<feature type="domain" description="BIG2" evidence="1">
    <location>
        <begin position="1192"/>
        <end position="1269"/>
    </location>
</feature>
<reference evidence="3 4" key="1">
    <citation type="submission" date="2019-10" db="EMBL/GenBank/DDBJ databases">
        <title>Description of Paenibacillus terricola sp. nov.</title>
        <authorList>
            <person name="Carlier A."/>
            <person name="Qi S."/>
        </authorList>
    </citation>
    <scope>NUCLEOTIDE SEQUENCE [LARGE SCALE GENOMIC DNA]</scope>
    <source>
        <strain evidence="3 4">LMG 31459</strain>
    </source>
</reference>
<dbReference type="InterPro" id="IPR008979">
    <property type="entry name" value="Galactose-bd-like_sf"/>
</dbReference>
<dbReference type="SMART" id="SM00776">
    <property type="entry name" value="NPCBM"/>
    <property type="match status" value="1"/>
</dbReference>
<dbReference type="EMBL" id="WHOB01000027">
    <property type="protein sequence ID" value="NOU79451.1"/>
    <property type="molecule type" value="Genomic_DNA"/>
</dbReference>
<dbReference type="InterPro" id="IPR051913">
    <property type="entry name" value="GH2_Domain-Containing"/>
</dbReference>
<feature type="domain" description="BIG2" evidence="1">
    <location>
        <begin position="1608"/>
        <end position="1689"/>
    </location>
</feature>
<dbReference type="Gene3D" id="2.60.120.260">
    <property type="entry name" value="Galactose-binding domain-like"/>
    <property type="match status" value="1"/>
</dbReference>
<keyword evidence="4" id="KW-1185">Reference proteome</keyword>
<gene>
    <name evidence="3" type="ORF">GC101_11240</name>
</gene>
<dbReference type="InterPro" id="IPR008964">
    <property type="entry name" value="Invasin/intimin_cell_adhesion"/>
</dbReference>
<evidence type="ECO:0000313" key="4">
    <source>
        <dbReference type="Proteomes" id="UP000596857"/>
    </source>
</evidence>